<dbReference type="SMART" id="SM00530">
    <property type="entry name" value="HTH_XRE"/>
    <property type="match status" value="1"/>
</dbReference>
<reference evidence="3 5" key="2">
    <citation type="submission" date="2018-04" db="EMBL/GenBank/DDBJ databases">
        <title>Whole genome sequencing of Morganella morganii AR_0133.</title>
        <authorList>
            <person name="Conlan S."/>
            <person name="Thomas P.J."/>
            <person name="Mullikin J."/>
            <person name="Frank K.M."/>
            <person name="Segre J.A."/>
        </authorList>
    </citation>
    <scope>NUCLEOTIDE SEQUENCE [LARGE SCALE GENOMIC DNA]</scope>
    <source>
        <strain evidence="3 5">AR_0133</strain>
    </source>
</reference>
<evidence type="ECO:0000259" key="2">
    <source>
        <dbReference type="PROSITE" id="PS50943"/>
    </source>
</evidence>
<dbReference type="RefSeq" id="WP_004238265.1">
    <property type="nucleotide sequence ID" value="NZ_CAXOJW010000016.1"/>
</dbReference>
<name>A0A0A2RGX8_MORMO</name>
<protein>
    <submittedName>
        <fullName evidence="4">XRE family transcriptional regulator</fullName>
    </submittedName>
</protein>
<dbReference type="EMBL" id="CP028956">
    <property type="protein sequence ID" value="AWC92942.1"/>
    <property type="molecule type" value="Genomic_DNA"/>
</dbReference>
<dbReference type="PANTHER" id="PTHR46558">
    <property type="entry name" value="TRACRIPTIONAL REGULATORY PROTEIN-RELATED-RELATED"/>
    <property type="match status" value="1"/>
</dbReference>
<dbReference type="STRING" id="582.AL531_17065"/>
<proteinExistence type="predicted"/>
<dbReference type="Pfam" id="PF01381">
    <property type="entry name" value="HTH_3"/>
    <property type="match status" value="1"/>
</dbReference>
<dbReference type="PANTHER" id="PTHR46558:SF11">
    <property type="entry name" value="HTH-TYPE TRANSCRIPTIONAL REGULATOR XRE"/>
    <property type="match status" value="1"/>
</dbReference>
<dbReference type="InterPro" id="IPR001387">
    <property type="entry name" value="Cro/C1-type_HTH"/>
</dbReference>
<dbReference type="PROSITE" id="PS50943">
    <property type="entry name" value="HTH_CROC1"/>
    <property type="match status" value="1"/>
</dbReference>
<keyword evidence="1" id="KW-0238">DNA-binding</keyword>
<reference evidence="4" key="1">
    <citation type="submission" date="2017-12" db="EMBL/GenBank/DDBJ databases">
        <title>Genome sequencing and analysis.</title>
        <authorList>
            <person name="Huang Y.-T."/>
        </authorList>
    </citation>
    <scope>NUCLEOTIDE SEQUENCE</scope>
    <source>
        <strain evidence="4">VGH116</strain>
    </source>
</reference>
<dbReference type="EMBL" id="PKLF01000030">
    <property type="protein sequence ID" value="MBE8614573.1"/>
    <property type="molecule type" value="Genomic_DNA"/>
</dbReference>
<feature type="domain" description="HTH cro/C1-type" evidence="2">
    <location>
        <begin position="29"/>
        <end position="71"/>
    </location>
</feature>
<sequence>MTIYDKYELAMFIGGKIKCQRLKNCLTGKELSIKINISQQQLSRYETGASLIPLDKLLMLADVLNISVSYFFDEMGCDEE</sequence>
<evidence type="ECO:0000313" key="4">
    <source>
        <dbReference type="EMBL" id="MBE8614573.1"/>
    </source>
</evidence>
<gene>
    <name evidence="3" type="ORF">AM380_04445</name>
    <name evidence="4" type="ORF">CYG68_19650</name>
</gene>
<evidence type="ECO:0000313" key="5">
    <source>
        <dbReference type="Proteomes" id="UP000244682"/>
    </source>
</evidence>
<dbReference type="AlphaFoldDB" id="A0A0A2RGX8"/>
<evidence type="ECO:0000313" key="6">
    <source>
        <dbReference type="Proteomes" id="UP000650477"/>
    </source>
</evidence>
<dbReference type="Proteomes" id="UP000650477">
    <property type="component" value="Unassembled WGS sequence"/>
</dbReference>
<evidence type="ECO:0000256" key="1">
    <source>
        <dbReference type="ARBA" id="ARBA00023125"/>
    </source>
</evidence>
<dbReference type="Proteomes" id="UP000244682">
    <property type="component" value="Chromosome"/>
</dbReference>
<dbReference type="Gene3D" id="1.10.260.40">
    <property type="entry name" value="lambda repressor-like DNA-binding domains"/>
    <property type="match status" value="1"/>
</dbReference>
<dbReference type="GO" id="GO:0003677">
    <property type="term" value="F:DNA binding"/>
    <property type="evidence" value="ECO:0007669"/>
    <property type="project" value="UniProtKB-KW"/>
</dbReference>
<accession>A0A0A2RGX8</accession>
<evidence type="ECO:0000313" key="3">
    <source>
        <dbReference type="EMBL" id="AWC92942.1"/>
    </source>
</evidence>
<dbReference type="CDD" id="cd00093">
    <property type="entry name" value="HTH_XRE"/>
    <property type="match status" value="1"/>
</dbReference>
<dbReference type="SUPFAM" id="SSF47413">
    <property type="entry name" value="lambda repressor-like DNA-binding domains"/>
    <property type="match status" value="1"/>
</dbReference>
<dbReference type="InterPro" id="IPR010982">
    <property type="entry name" value="Lambda_DNA-bd_dom_sf"/>
</dbReference>
<organism evidence="4 6">
    <name type="scientific">Morganella morganii</name>
    <name type="common">Proteus morganii</name>
    <dbReference type="NCBI Taxonomy" id="582"/>
    <lineage>
        <taxon>Bacteria</taxon>
        <taxon>Pseudomonadati</taxon>
        <taxon>Pseudomonadota</taxon>
        <taxon>Gammaproteobacteria</taxon>
        <taxon>Enterobacterales</taxon>
        <taxon>Morganellaceae</taxon>
        <taxon>Morganella</taxon>
    </lineage>
</organism>